<organism evidence="1 2">
    <name type="scientific">Burkholderia pyrrocinia</name>
    <name type="common">Pseudomonas pyrrocinia</name>
    <dbReference type="NCBI Taxonomy" id="60550"/>
    <lineage>
        <taxon>Bacteria</taxon>
        <taxon>Pseudomonadati</taxon>
        <taxon>Pseudomonadota</taxon>
        <taxon>Betaproteobacteria</taxon>
        <taxon>Burkholderiales</taxon>
        <taxon>Burkholderiaceae</taxon>
        <taxon>Burkholderia</taxon>
        <taxon>Burkholderia cepacia complex</taxon>
    </lineage>
</organism>
<evidence type="ECO:0000313" key="2">
    <source>
        <dbReference type="Proteomes" id="UP000253104"/>
    </source>
</evidence>
<accession>A0A2Z5N8M7</accession>
<protein>
    <submittedName>
        <fullName evidence="1">Uncharacterized protein</fullName>
    </submittedName>
</protein>
<name>A0A2Z5N8M7_BURPY</name>
<proteinExistence type="predicted"/>
<dbReference type="AlphaFoldDB" id="A0A2Z5N8M7"/>
<dbReference type="Proteomes" id="UP000253104">
    <property type="component" value="Chromosome mHSR5_C"/>
</dbReference>
<reference evidence="1 2" key="1">
    <citation type="journal article" date="2018" name="ISME J.">
        <title>Involvement of Burkholderiaceae and sulfurous volatiles in disease-suppressive soils.</title>
        <authorList>
            <person name="Carrion V.J."/>
            <person name="Cordovez V."/>
            <person name="Tyc O."/>
            <person name="Etalo D.W."/>
            <person name="de Bruijn I."/>
            <person name="de Jager V.C."/>
            <person name="Medema M.H."/>
            <person name="Eberl L."/>
            <person name="Raaijmakers J.M."/>
        </authorList>
    </citation>
    <scope>NUCLEOTIDE SEQUENCE [LARGE SCALE GENOMIC DNA]</scope>
    <source>
        <strain evidence="2">mHSR5</strain>
    </source>
</reference>
<evidence type="ECO:0000313" key="1">
    <source>
        <dbReference type="EMBL" id="AXF25941.1"/>
    </source>
</evidence>
<dbReference type="EMBL" id="CP024904">
    <property type="protein sequence ID" value="AXF25941.1"/>
    <property type="molecule type" value="Genomic_DNA"/>
</dbReference>
<gene>
    <name evidence="1" type="ORF">CUJ89_36755</name>
</gene>
<sequence length="115" mass="12872">MTARSGSAAFVATRGARGAILKRYCPDGMPHAYDEPHDNPVRSMRTRNRPTISVALKAAALARRRVSRGPFNAVSTPFRSKPMPERDRHIWRSRGATHRVCRFVNGTFAEVEVPQ</sequence>